<dbReference type="InterPro" id="IPR050360">
    <property type="entry name" value="MFS_Sugar_Transporters"/>
</dbReference>
<proteinExistence type="inferred from homology"/>
<dbReference type="InterPro" id="IPR005828">
    <property type="entry name" value="MFS_sugar_transport-like"/>
</dbReference>
<keyword evidence="13" id="KW-1185">Reference proteome</keyword>
<reference evidence="13" key="2">
    <citation type="journal article" date="2009" name="Fungal Genet. Biol.">
        <title>The 2008 update of the Aspergillus nidulans genome annotation: a community effort.</title>
        <authorList>
            <person name="Wortman J.R."/>
            <person name="Gilsenan J.M."/>
            <person name="Joardar V."/>
            <person name="Deegan J."/>
            <person name="Clutterbuck J."/>
            <person name="Andersen M.R."/>
            <person name="Archer D."/>
            <person name="Bencina M."/>
            <person name="Braus G."/>
            <person name="Coutinho P."/>
            <person name="von Dohren H."/>
            <person name="Doonan J."/>
            <person name="Driessen A.J."/>
            <person name="Durek P."/>
            <person name="Espeso E."/>
            <person name="Fekete E."/>
            <person name="Flipphi M."/>
            <person name="Estrada C.G."/>
            <person name="Geysens S."/>
            <person name="Goldman G."/>
            <person name="de Groot P.W."/>
            <person name="Hansen K."/>
            <person name="Harris S.D."/>
            <person name="Heinekamp T."/>
            <person name="Helmstaedt K."/>
            <person name="Henrissat B."/>
            <person name="Hofmann G."/>
            <person name="Homan T."/>
            <person name="Horio T."/>
            <person name="Horiuchi H."/>
            <person name="James S."/>
            <person name="Jones M."/>
            <person name="Karaffa L."/>
            <person name="Karanyi Z."/>
            <person name="Kato M."/>
            <person name="Keller N."/>
            <person name="Kelly D.E."/>
            <person name="Kiel J.A."/>
            <person name="Kim J.M."/>
            <person name="van der Klei I.J."/>
            <person name="Klis F.M."/>
            <person name="Kovalchuk A."/>
            <person name="Krasevec N."/>
            <person name="Kubicek C.P."/>
            <person name="Liu B."/>
            <person name="Maccabe A."/>
            <person name="Meyer V."/>
            <person name="Mirabito P."/>
            <person name="Miskei M."/>
            <person name="Mos M."/>
            <person name="Mullins J."/>
            <person name="Nelson D.R."/>
            <person name="Nielsen J."/>
            <person name="Oakley B.R."/>
            <person name="Osmani S.A."/>
            <person name="Pakula T."/>
            <person name="Paszewski A."/>
            <person name="Paulsen I."/>
            <person name="Pilsyk S."/>
            <person name="Pocsi I."/>
            <person name="Punt P.J."/>
            <person name="Ram A.F."/>
            <person name="Ren Q."/>
            <person name="Robellet X."/>
            <person name="Robson G."/>
            <person name="Seiboth B."/>
            <person name="van Solingen P."/>
            <person name="Specht T."/>
            <person name="Sun J."/>
            <person name="Taheri-Talesh N."/>
            <person name="Takeshita N."/>
            <person name="Ussery D."/>
            <person name="vanKuyk P.A."/>
            <person name="Visser H."/>
            <person name="van de Vondervoort P.J."/>
            <person name="de Vries R.P."/>
            <person name="Walton J."/>
            <person name="Xiang X."/>
            <person name="Xiong Y."/>
            <person name="Zeng A.P."/>
            <person name="Brandt B.W."/>
            <person name="Cornell M.J."/>
            <person name="van den Hondel C.A."/>
            <person name="Visser J."/>
            <person name="Oliver S.G."/>
            <person name="Turner G."/>
        </authorList>
    </citation>
    <scope>GENOME REANNOTATION</scope>
    <source>
        <strain evidence="13">FGSC A4 / ATCC 38163 / CBS 112.46 / NRRL 194 / M139</strain>
    </source>
</reference>
<feature type="transmembrane region" description="Helical" evidence="10">
    <location>
        <begin position="389"/>
        <end position="406"/>
    </location>
</feature>
<sequence>MDTDWNQNRDPERASSAESGSGSSRAIAIDLEQARIATAQEHSLSFTEGLRTYRKAVMWSMLFSLAIIMEGYDTTLLQSFFAFPEFVRKYGSPIYTSTSNASSSPGPGEEVETHELSAAWQSALTNGAYIGEILGLFITGLVIEKTGYRRLMFASALSLGGFIFILVFAPDLPTLLVGEILCGIPWGVFQTVTTAYAADVCPVLLRGYLTTYVNLCWVLGQFVATGVLRACLHIGPVQDAGQGDEWSYRIPFMIQWVWLPFILVIVWVGPESPWWLVRKGKLSEAKSVLERLSASTLSSSSTPGKALERGQTETTLALMLYTIQMENEYVSQSHESYLSCFHSTNRRRTEITCLTWAIQALCGSSFMGYSTYFYQQAGLSVSQSFNMSLGQYAFGIVGTLVSWLLMTRFGRRTLYVVGLLLLVIILFSVGFTSLSDTKTASWAIGSLLLLFTFTYDCTIGPVCYSIVSEIPSTQLRGKTIVLARNVYNMFMIVNGIIVPRMLNPTAWDWRGLAGFFWGGITLVLLCWSYFRLPESKGRTFAEMDILFERRVNARRFRKEEVCFHTNN</sequence>
<dbReference type="Pfam" id="PF00083">
    <property type="entry name" value="Sugar_tr"/>
    <property type="match status" value="1"/>
</dbReference>
<reference evidence="13" key="1">
    <citation type="journal article" date="2005" name="Nature">
        <title>Sequencing of Aspergillus nidulans and comparative analysis with A. fumigatus and A. oryzae.</title>
        <authorList>
            <person name="Galagan J.E."/>
            <person name="Calvo S.E."/>
            <person name="Cuomo C."/>
            <person name="Ma L.J."/>
            <person name="Wortman J.R."/>
            <person name="Batzoglou S."/>
            <person name="Lee S.I."/>
            <person name="Basturkmen M."/>
            <person name="Spevak C.C."/>
            <person name="Clutterbuck J."/>
            <person name="Kapitonov V."/>
            <person name="Jurka J."/>
            <person name="Scazzocchio C."/>
            <person name="Farman M."/>
            <person name="Butler J."/>
            <person name="Purcell S."/>
            <person name="Harris S."/>
            <person name="Braus G.H."/>
            <person name="Draht O."/>
            <person name="Busch S."/>
            <person name="D'Enfert C."/>
            <person name="Bouchier C."/>
            <person name="Goldman G.H."/>
            <person name="Bell-Pedersen D."/>
            <person name="Griffiths-Jones S."/>
            <person name="Doonan J.H."/>
            <person name="Yu J."/>
            <person name="Vienken K."/>
            <person name="Pain A."/>
            <person name="Freitag M."/>
            <person name="Selker E.U."/>
            <person name="Archer D.B."/>
            <person name="Penalva M.A."/>
            <person name="Oakley B.R."/>
            <person name="Momany M."/>
            <person name="Tanaka T."/>
            <person name="Kumagai T."/>
            <person name="Asai K."/>
            <person name="Machida M."/>
            <person name="Nierman W.C."/>
            <person name="Denning D.W."/>
            <person name="Caddick M."/>
            <person name="Hynes M."/>
            <person name="Paoletti M."/>
            <person name="Fischer R."/>
            <person name="Miller B."/>
            <person name="Dyer P."/>
            <person name="Sachs M.S."/>
            <person name="Osmani S.A."/>
            <person name="Birren B.W."/>
        </authorList>
    </citation>
    <scope>NUCLEOTIDE SEQUENCE [LARGE SCALE GENOMIC DNA]</scope>
    <source>
        <strain evidence="13">FGSC A4 / ATCC 38163 / CBS 112.46 / NRRL 194 / M139</strain>
    </source>
</reference>
<dbReference type="HOGENOM" id="CLU_001265_11_5_1"/>
<feature type="transmembrane region" description="Helical" evidence="10">
    <location>
        <begin position="248"/>
        <end position="269"/>
    </location>
</feature>
<feature type="transmembrane region" description="Helical" evidence="10">
    <location>
        <begin position="123"/>
        <end position="143"/>
    </location>
</feature>
<dbReference type="InterPro" id="IPR036259">
    <property type="entry name" value="MFS_trans_sf"/>
</dbReference>
<keyword evidence="3 8" id="KW-0813">Transport</keyword>
<feature type="transmembrane region" description="Helical" evidence="10">
    <location>
        <begin position="209"/>
        <end position="228"/>
    </location>
</feature>
<dbReference type="RefSeq" id="XP_680613.1">
    <property type="nucleotide sequence ID" value="XM_675521.1"/>
</dbReference>
<dbReference type="AlphaFoldDB" id="Q5AWI6"/>
<dbReference type="NCBIfam" id="TIGR00879">
    <property type="entry name" value="SP"/>
    <property type="match status" value="1"/>
</dbReference>
<keyword evidence="4" id="KW-0762">Sugar transport</keyword>
<evidence type="ECO:0000256" key="1">
    <source>
        <dbReference type="ARBA" id="ARBA00004141"/>
    </source>
</evidence>
<feature type="domain" description="Major facilitator superfamily (MFS) profile" evidence="11">
    <location>
        <begin position="59"/>
        <end position="536"/>
    </location>
</feature>
<dbReference type="eggNOG" id="KOG0254">
    <property type="taxonomic scope" value="Eukaryota"/>
</dbReference>
<dbReference type="InterPro" id="IPR003663">
    <property type="entry name" value="Sugar/inositol_transpt"/>
</dbReference>
<dbReference type="GeneID" id="2869782"/>
<dbReference type="FunCoup" id="Q5AWI6">
    <property type="interactions" value="44"/>
</dbReference>
<dbReference type="OrthoDB" id="6612291at2759"/>
<evidence type="ECO:0000256" key="4">
    <source>
        <dbReference type="ARBA" id="ARBA00022597"/>
    </source>
</evidence>
<dbReference type="GO" id="GO:0008643">
    <property type="term" value="P:carbohydrate transport"/>
    <property type="evidence" value="ECO:0000318"/>
    <property type="project" value="GO_Central"/>
</dbReference>
<comment type="subcellular location">
    <subcellularLocation>
        <location evidence="1">Membrane</location>
        <topology evidence="1">Multi-pass membrane protein</topology>
    </subcellularLocation>
</comment>
<name>Q5AWI6_EMENI</name>
<feature type="transmembrane region" description="Helical" evidence="10">
    <location>
        <begin position="440"/>
        <end position="467"/>
    </location>
</feature>
<dbReference type="Proteomes" id="UP000000560">
    <property type="component" value="Chromosome IV"/>
</dbReference>
<evidence type="ECO:0000256" key="10">
    <source>
        <dbReference type="SAM" id="Phobius"/>
    </source>
</evidence>
<evidence type="ECO:0000256" key="9">
    <source>
        <dbReference type="SAM" id="MobiDB-lite"/>
    </source>
</evidence>
<comment type="similarity">
    <text evidence="2 8">Belongs to the major facilitator superfamily. Sugar transporter (TC 2.A.1.1) family.</text>
</comment>
<evidence type="ECO:0000256" key="8">
    <source>
        <dbReference type="RuleBase" id="RU003346"/>
    </source>
</evidence>
<feature type="transmembrane region" description="Helical" evidence="10">
    <location>
        <begin position="56"/>
        <end position="72"/>
    </location>
</feature>
<dbReference type="GO" id="GO:0005351">
    <property type="term" value="F:carbohydrate:proton symporter activity"/>
    <property type="evidence" value="ECO:0000318"/>
    <property type="project" value="GO_Central"/>
</dbReference>
<accession>Q5AWI6</accession>
<dbReference type="InterPro" id="IPR020846">
    <property type="entry name" value="MFS_dom"/>
</dbReference>
<feature type="transmembrane region" description="Helical" evidence="10">
    <location>
        <begin position="175"/>
        <end position="197"/>
    </location>
</feature>
<evidence type="ECO:0000259" key="11">
    <source>
        <dbReference type="PROSITE" id="PS50850"/>
    </source>
</evidence>
<protein>
    <recommendedName>
        <fullName evidence="11">Major facilitator superfamily (MFS) profile domain-containing protein</fullName>
    </recommendedName>
</protein>
<dbReference type="PANTHER" id="PTHR48022">
    <property type="entry name" value="PLASTIDIC GLUCOSE TRANSPORTER 4"/>
    <property type="match status" value="1"/>
</dbReference>
<dbReference type="Gene3D" id="1.20.1250.20">
    <property type="entry name" value="MFS general substrate transporter like domains"/>
    <property type="match status" value="1"/>
</dbReference>
<organism evidence="12 13">
    <name type="scientific">Emericella nidulans (strain FGSC A4 / ATCC 38163 / CBS 112.46 / NRRL 194 / M139)</name>
    <name type="common">Aspergillus nidulans</name>
    <dbReference type="NCBI Taxonomy" id="227321"/>
    <lineage>
        <taxon>Eukaryota</taxon>
        <taxon>Fungi</taxon>
        <taxon>Dikarya</taxon>
        <taxon>Ascomycota</taxon>
        <taxon>Pezizomycotina</taxon>
        <taxon>Eurotiomycetes</taxon>
        <taxon>Eurotiomycetidae</taxon>
        <taxon>Eurotiales</taxon>
        <taxon>Aspergillaceae</taxon>
        <taxon>Aspergillus</taxon>
        <taxon>Aspergillus subgen. Nidulantes</taxon>
    </lineage>
</organism>
<feature type="transmembrane region" description="Helical" evidence="10">
    <location>
        <begin position="479"/>
        <end position="497"/>
    </location>
</feature>
<dbReference type="PANTHER" id="PTHR48022:SF5">
    <property type="entry name" value="ALPHA-GLUCOSIDES PERMEASE MPH2-RELATED"/>
    <property type="match status" value="1"/>
</dbReference>
<dbReference type="SUPFAM" id="SSF103473">
    <property type="entry name" value="MFS general substrate transporter"/>
    <property type="match status" value="1"/>
</dbReference>
<dbReference type="VEuPathDB" id="FungiDB:AN7344"/>
<feature type="region of interest" description="Disordered" evidence="9">
    <location>
        <begin position="1"/>
        <end position="23"/>
    </location>
</feature>
<dbReference type="PROSITE" id="PS50850">
    <property type="entry name" value="MFS"/>
    <property type="match status" value="1"/>
</dbReference>
<dbReference type="InParanoid" id="Q5AWI6"/>
<dbReference type="OMA" id="MTLIMEG"/>
<evidence type="ECO:0000256" key="7">
    <source>
        <dbReference type="ARBA" id="ARBA00023136"/>
    </source>
</evidence>
<evidence type="ECO:0000256" key="5">
    <source>
        <dbReference type="ARBA" id="ARBA00022692"/>
    </source>
</evidence>
<evidence type="ECO:0000256" key="2">
    <source>
        <dbReference type="ARBA" id="ARBA00010992"/>
    </source>
</evidence>
<keyword evidence="6 10" id="KW-1133">Transmembrane helix</keyword>
<feature type="transmembrane region" description="Helical" evidence="10">
    <location>
        <begin position="509"/>
        <end position="530"/>
    </location>
</feature>
<dbReference type="FunFam" id="1.20.1250.20:FF:000254">
    <property type="entry name" value="MAL31p Maltose permease"/>
    <property type="match status" value="1"/>
</dbReference>
<dbReference type="GO" id="GO:0016020">
    <property type="term" value="C:membrane"/>
    <property type="evidence" value="ECO:0000318"/>
    <property type="project" value="GO_Central"/>
</dbReference>
<evidence type="ECO:0000256" key="3">
    <source>
        <dbReference type="ARBA" id="ARBA00022448"/>
    </source>
</evidence>
<evidence type="ECO:0000313" key="13">
    <source>
        <dbReference type="Proteomes" id="UP000000560"/>
    </source>
</evidence>
<gene>
    <name evidence="12" type="ORF">ANIA_07344</name>
</gene>
<dbReference type="EMBL" id="BN001304">
    <property type="protein sequence ID" value="CBF78577.1"/>
    <property type="molecule type" value="Genomic_DNA"/>
</dbReference>
<feature type="transmembrane region" description="Helical" evidence="10">
    <location>
        <begin position="150"/>
        <end position="169"/>
    </location>
</feature>
<evidence type="ECO:0000256" key="6">
    <source>
        <dbReference type="ARBA" id="ARBA00022989"/>
    </source>
</evidence>
<accession>C8VCK7</accession>
<evidence type="ECO:0000313" key="12">
    <source>
        <dbReference type="EMBL" id="CBF78577.1"/>
    </source>
</evidence>
<feature type="transmembrane region" description="Helical" evidence="10">
    <location>
        <begin position="351"/>
        <end position="369"/>
    </location>
</feature>
<feature type="transmembrane region" description="Helical" evidence="10">
    <location>
        <begin position="413"/>
        <end position="434"/>
    </location>
</feature>
<keyword evidence="7 10" id="KW-0472">Membrane</keyword>
<keyword evidence="5 10" id="KW-0812">Transmembrane</keyword>
<dbReference type="KEGG" id="ani:ANIA_07344"/>